<dbReference type="Pfam" id="PF01593">
    <property type="entry name" value="Amino_oxidase"/>
    <property type="match status" value="1"/>
</dbReference>
<dbReference type="InterPro" id="IPR036188">
    <property type="entry name" value="FAD/NAD-bd_sf"/>
</dbReference>
<evidence type="ECO:0000313" key="4">
    <source>
        <dbReference type="Proteomes" id="UP000293360"/>
    </source>
</evidence>
<dbReference type="OrthoDB" id="5046242at2759"/>
<protein>
    <recommendedName>
        <fullName evidence="2">Amine oxidase domain-containing protein</fullName>
    </recommendedName>
</protein>
<name>A0A4Q4T3W3_9PEZI</name>
<dbReference type="Proteomes" id="UP000293360">
    <property type="component" value="Unassembled WGS sequence"/>
</dbReference>
<dbReference type="SUPFAM" id="SSF51905">
    <property type="entry name" value="FAD/NAD(P)-binding domain"/>
    <property type="match status" value="1"/>
</dbReference>
<dbReference type="GO" id="GO:0050660">
    <property type="term" value="F:flavin adenine dinucleotide binding"/>
    <property type="evidence" value="ECO:0007669"/>
    <property type="project" value="TreeGrafter"/>
</dbReference>
<sequence>MIEGRARLGGRVHQETLPSGHSVDAGPNWIHGTKDNPILDLAKETETATGSWDNQTYVLDENGKFLSLAESERHSSIMWDIIEDAFRHSNKHCATISPSESLWDFFQKEVARRIPDTQPDFERERDMIFKIAESWGAFVGSHIFTQSLKYFWLEECIEGENLFCAGTYKKILERIAKPALEGAVIKYETLVTGIQSSSDDGGQLKVLTRGGESFEFDEVVVTAPLGWLKQHHTEAFSPPLPARLTKAIENIGYGSLEKVYISFPEAFWATSDSKEHKVQGFCQWLAPNYAPESNPQKWNQEIVELASLTPETSHPTLLFYTYGDQSRYLTGELARLPTKEKRDALLYAWFRPYYSRLPGYEEGASACKPTGCFATAWLADELAGNGSYSNFQVGLEEGDSDIETMRDGLPDRGLWLAGEHTAPFVALGTATGAYWSGESVGRRIAKAYCREEGGITVLN</sequence>
<feature type="region of interest" description="Disordered" evidence="1">
    <location>
        <begin position="1"/>
        <end position="29"/>
    </location>
</feature>
<accession>A0A4Q4T3W3</accession>
<comment type="caution">
    <text evidence="3">The sequence shown here is derived from an EMBL/GenBank/DDBJ whole genome shotgun (WGS) entry which is preliminary data.</text>
</comment>
<dbReference type="GO" id="GO:0006338">
    <property type="term" value="P:chromatin remodeling"/>
    <property type="evidence" value="ECO:0007669"/>
    <property type="project" value="TreeGrafter"/>
</dbReference>
<keyword evidence="4" id="KW-1185">Reference proteome</keyword>
<dbReference type="STRING" id="155417.A0A4Q4T3W3"/>
<dbReference type="InterPro" id="IPR050281">
    <property type="entry name" value="Flavin_monoamine_oxidase"/>
</dbReference>
<evidence type="ECO:0000259" key="2">
    <source>
        <dbReference type="Pfam" id="PF01593"/>
    </source>
</evidence>
<dbReference type="AlphaFoldDB" id="A0A4Q4T3W3"/>
<dbReference type="Gene3D" id="3.50.50.60">
    <property type="entry name" value="FAD/NAD(P)-binding domain"/>
    <property type="match status" value="1"/>
</dbReference>
<feature type="domain" description="Amine oxidase" evidence="2">
    <location>
        <begin position="2"/>
        <end position="444"/>
    </location>
</feature>
<evidence type="ECO:0000256" key="1">
    <source>
        <dbReference type="SAM" id="MobiDB-lite"/>
    </source>
</evidence>
<dbReference type="GO" id="GO:0016491">
    <property type="term" value="F:oxidoreductase activity"/>
    <property type="evidence" value="ECO:0007669"/>
    <property type="project" value="InterPro"/>
</dbReference>
<dbReference type="PANTHER" id="PTHR10742">
    <property type="entry name" value="FLAVIN MONOAMINE OXIDASE"/>
    <property type="match status" value="1"/>
</dbReference>
<dbReference type="SUPFAM" id="SSF54373">
    <property type="entry name" value="FAD-linked reductases, C-terminal domain"/>
    <property type="match status" value="1"/>
</dbReference>
<evidence type="ECO:0000313" key="3">
    <source>
        <dbReference type="EMBL" id="RYO99216.1"/>
    </source>
</evidence>
<proteinExistence type="predicted"/>
<dbReference type="PANTHER" id="PTHR10742:SF414">
    <property type="entry name" value="CONTAINING AMINE OXIDASE, PUTATIVE (AFU_ORTHOLOGUE AFUA_3G12150)-RELATED"/>
    <property type="match status" value="1"/>
</dbReference>
<dbReference type="EMBL" id="QJNU01000430">
    <property type="protein sequence ID" value="RYO99216.1"/>
    <property type="molecule type" value="Genomic_DNA"/>
</dbReference>
<gene>
    <name evidence="3" type="ORF">DL764_006875</name>
</gene>
<reference evidence="3 4" key="1">
    <citation type="submission" date="2018-06" db="EMBL/GenBank/DDBJ databases">
        <title>Complete Genomes of Monosporascus.</title>
        <authorList>
            <person name="Robinson A.J."/>
            <person name="Natvig D.O."/>
        </authorList>
    </citation>
    <scope>NUCLEOTIDE SEQUENCE [LARGE SCALE GENOMIC DNA]</scope>
    <source>
        <strain evidence="3 4">CBS 110550</strain>
    </source>
</reference>
<dbReference type="Gene3D" id="3.90.660.10">
    <property type="match status" value="1"/>
</dbReference>
<organism evidence="3 4">
    <name type="scientific">Monosporascus ibericus</name>
    <dbReference type="NCBI Taxonomy" id="155417"/>
    <lineage>
        <taxon>Eukaryota</taxon>
        <taxon>Fungi</taxon>
        <taxon>Dikarya</taxon>
        <taxon>Ascomycota</taxon>
        <taxon>Pezizomycotina</taxon>
        <taxon>Sordariomycetes</taxon>
        <taxon>Xylariomycetidae</taxon>
        <taxon>Xylariales</taxon>
        <taxon>Xylariales incertae sedis</taxon>
        <taxon>Monosporascus</taxon>
    </lineage>
</organism>
<dbReference type="InterPro" id="IPR002937">
    <property type="entry name" value="Amino_oxidase"/>
</dbReference>
<dbReference type="GO" id="GO:0003682">
    <property type="term" value="F:chromatin binding"/>
    <property type="evidence" value="ECO:0007669"/>
    <property type="project" value="TreeGrafter"/>
</dbReference>